<evidence type="ECO:0000313" key="2">
    <source>
        <dbReference type="EMBL" id="QMT00803.1"/>
    </source>
</evidence>
<feature type="domain" description="SnoaL-like" evidence="1">
    <location>
        <begin position="3"/>
        <end position="125"/>
    </location>
</feature>
<protein>
    <submittedName>
        <fullName evidence="2">Nuclear transport factor 2 family protein</fullName>
    </submittedName>
</protein>
<reference evidence="3" key="1">
    <citation type="submission" date="2020-07" db="EMBL/GenBank/DDBJ databases">
        <title>novel species isolated from the respiratory tract of Marmot.</title>
        <authorList>
            <person name="Zhang G."/>
        </authorList>
    </citation>
    <scope>NUCLEOTIDE SEQUENCE [LARGE SCALE GENOMIC DNA]</scope>
    <source>
        <strain evidence="3">686</strain>
    </source>
</reference>
<sequence length="151" mass="16522">MSTAEPRAEIAALVADYCLACDTRDHRRLLELFDADARATYDDAGELRGATGIAAWICEATAHLAWQQHSAQVMNVQIDGTRAGAVAYLTSHQVAAADTSHVTTMVSRYDLVLANAEKCWRIVELDLVVGFTEQRPARLGPRIGRTHKEAT</sequence>
<name>A0A7D7LQI1_9ACTN</name>
<dbReference type="SUPFAM" id="SSF54427">
    <property type="entry name" value="NTF2-like"/>
    <property type="match status" value="1"/>
</dbReference>
<dbReference type="RefSeq" id="WP_219849744.1">
    <property type="nucleotide sequence ID" value="NZ_CP059491.1"/>
</dbReference>
<dbReference type="AlphaFoldDB" id="A0A7D7LQI1"/>
<dbReference type="EMBL" id="CP059491">
    <property type="protein sequence ID" value="QMT00803.1"/>
    <property type="molecule type" value="Genomic_DNA"/>
</dbReference>
<dbReference type="Pfam" id="PF13577">
    <property type="entry name" value="SnoaL_4"/>
    <property type="match status" value="1"/>
</dbReference>
<organism evidence="2 3">
    <name type="scientific">Gordonia jinghuaiqii</name>
    <dbReference type="NCBI Taxonomy" id="2758710"/>
    <lineage>
        <taxon>Bacteria</taxon>
        <taxon>Bacillati</taxon>
        <taxon>Actinomycetota</taxon>
        <taxon>Actinomycetes</taxon>
        <taxon>Mycobacteriales</taxon>
        <taxon>Gordoniaceae</taxon>
        <taxon>Gordonia</taxon>
    </lineage>
</organism>
<keyword evidence="3" id="KW-1185">Reference proteome</keyword>
<gene>
    <name evidence="2" type="ORF">H1R19_18240</name>
</gene>
<proteinExistence type="predicted"/>
<evidence type="ECO:0000313" key="3">
    <source>
        <dbReference type="Proteomes" id="UP000515663"/>
    </source>
</evidence>
<accession>A0A7D7LQI1</accession>
<dbReference type="KEGG" id="gji:H1R19_18240"/>
<dbReference type="InterPro" id="IPR037401">
    <property type="entry name" value="SnoaL-like"/>
</dbReference>
<dbReference type="InterPro" id="IPR032710">
    <property type="entry name" value="NTF2-like_dom_sf"/>
</dbReference>
<dbReference type="Gene3D" id="3.10.450.50">
    <property type="match status" value="1"/>
</dbReference>
<dbReference type="Proteomes" id="UP000515663">
    <property type="component" value="Chromosome"/>
</dbReference>
<evidence type="ECO:0000259" key="1">
    <source>
        <dbReference type="Pfam" id="PF13577"/>
    </source>
</evidence>